<keyword evidence="1 2" id="KW-0732">Signal</keyword>
<keyword evidence="5" id="KW-1185">Reference proteome</keyword>
<feature type="domain" description="Secretion system C-terminal sorting" evidence="3">
    <location>
        <begin position="1067"/>
        <end position="1140"/>
    </location>
</feature>
<dbReference type="Gene3D" id="2.130.10.10">
    <property type="entry name" value="YVTN repeat-like/Quinoprotein amine dehydrogenase"/>
    <property type="match status" value="3"/>
</dbReference>
<dbReference type="Pfam" id="PF18962">
    <property type="entry name" value="Por_Secre_tail"/>
    <property type="match status" value="1"/>
</dbReference>
<dbReference type="Gene3D" id="2.60.120.260">
    <property type="entry name" value="Galactose-binding domain-like"/>
    <property type="match status" value="1"/>
</dbReference>
<evidence type="ECO:0000256" key="1">
    <source>
        <dbReference type="ARBA" id="ARBA00022729"/>
    </source>
</evidence>
<evidence type="ECO:0000259" key="3">
    <source>
        <dbReference type="Pfam" id="PF18962"/>
    </source>
</evidence>
<dbReference type="NCBIfam" id="TIGR04183">
    <property type="entry name" value="Por_Secre_tail"/>
    <property type="match status" value="1"/>
</dbReference>
<dbReference type="RefSeq" id="WP_395437657.1">
    <property type="nucleotide sequence ID" value="NZ_JBAWKC010000002.1"/>
</dbReference>
<comment type="caution">
    <text evidence="4">The sequence shown here is derived from an EMBL/GenBank/DDBJ whole genome shotgun (WGS) entry which is preliminary data.</text>
</comment>
<evidence type="ECO:0000313" key="4">
    <source>
        <dbReference type="EMBL" id="MFH6768401.1"/>
    </source>
</evidence>
<dbReference type="InterPro" id="IPR052025">
    <property type="entry name" value="Xyloglucanase_GH74"/>
</dbReference>
<accession>A0ABW7MNK4</accession>
<feature type="signal peptide" evidence="2">
    <location>
        <begin position="1"/>
        <end position="20"/>
    </location>
</feature>
<evidence type="ECO:0000256" key="2">
    <source>
        <dbReference type="SAM" id="SignalP"/>
    </source>
</evidence>
<organism evidence="4 5">
    <name type="scientific">Gaetbulibacter aquiaggeris</name>
    <dbReference type="NCBI Taxonomy" id="1735373"/>
    <lineage>
        <taxon>Bacteria</taxon>
        <taxon>Pseudomonadati</taxon>
        <taxon>Bacteroidota</taxon>
        <taxon>Flavobacteriia</taxon>
        <taxon>Flavobacteriales</taxon>
        <taxon>Flavobacteriaceae</taxon>
        <taxon>Gaetbulibacter</taxon>
    </lineage>
</organism>
<gene>
    <name evidence="4" type="ORF">V8G56_06620</name>
</gene>
<protein>
    <submittedName>
        <fullName evidence="4">T9SS type A sorting domain-containing protein</fullName>
    </submittedName>
</protein>
<dbReference type="SUPFAM" id="SSF110296">
    <property type="entry name" value="Oligoxyloglucan reducing end-specific cellobiohydrolase"/>
    <property type="match status" value="2"/>
</dbReference>
<sequence>MKKLLLVIIFSFGIFTVTHAQFNESAPWMETLNSKQSKSTHQTKFKDIVDAFNDYWKTRDPNIKGSGFKPFKRWENYWKNFVKEDGTLPTSLELYNLWLSVKKSNQNKSLVDNSNWQPIGPFEHTNTGSWSSGQGRVNSIIIDPNNPNTYYAGAPAGGIWKSTNSGITWAPLSDNLSQIGVSGIAIDYNNSNIIYIATGDDDAGDTYSIGVLKSTDGGATWNTTGLGASTSSFRMNDIYINPNDSNMLWVATNEGLFKTTNGGATWVNKKSGIINDVKLKPGNPNTLYVVTPNEFFRSTNAGESFVKTTFGFPTGSGRIVIDVTPANPNVVYALCANSSALNYSFKGLYKSTASGGSFSQKATSATVGDIFESSQAWFDLALAVSDTDENEVYTGVLNIWKTKDGGTTFTKVNNWSSPFTASYSHADIHLLRFYNGALFAGTDGGIYKTTDGGINFTDLTAGLQISQFYKIAVSKNSSQKMVGGLQDNGGHALNNNIWQVYYGADGTDSAIDPNDDEMYYGFTQNGGLLNVSATSGGSLDFQVARPFGEDGNWVTPLSINNKSELYSGFKKLYKLCGTQWQAVSADLGSNIDVLAIDDLNSDNIYVAIDSQLKKSTDKGLSFLDSYTFSALITSIEVNKNDSNTIYVTTIGNTGKVYKSIDGGATFNDISGSLPNVTKNVIKHQGLHSQNPLFLGTSLGVYRYDDTIGDWELFENNLPNVSVTDLEINLPDANITAATYGRGVWQSNIPSETLANEISLENLQGLNSAMDCGGIVNTLQAQVKNLGSNNITSINGQYIINNVTNNFNWTGTITPNNTALIDIPAFNTSGTGLQEVKIITSINGDGYPSNNISVLNFYSNSLGGINTVNSFESANNELLVFDEGDACGNYWERGIATGTLLNTESTSNNVYGTNLAGNYADLVKSYLVTGCYNLSLLSNPVFKFKMAFDLEEFWDIIYVEYSTDSGNNWNVLGTASDLNWYNSDRTNASSGAADDCQNCPGAQWTGTDSTLQEYSYDLSALDTETNITFRFVFHSDPAVEQEGVIIDDFIIEGATLGTESFDSSNFSIYPNPSENIFNIKIKSLNEFDFSVYDLTGKLVLEKRNINLSNNVYKLDMSKFTAGVYFIKIKSVLNEVITKKLILK</sequence>
<feature type="chain" id="PRO_5047188647" evidence="2">
    <location>
        <begin position="21"/>
        <end position="1142"/>
    </location>
</feature>
<name>A0ABW7MNK4_9FLAO</name>
<dbReference type="PANTHER" id="PTHR43739">
    <property type="entry name" value="XYLOGLUCANASE (EUROFUNG)"/>
    <property type="match status" value="1"/>
</dbReference>
<dbReference type="PANTHER" id="PTHR43739:SF5">
    <property type="entry name" value="EXO-ALPHA-SIALIDASE"/>
    <property type="match status" value="1"/>
</dbReference>
<dbReference type="EMBL" id="JBAWKC010000002">
    <property type="protein sequence ID" value="MFH6768401.1"/>
    <property type="molecule type" value="Genomic_DNA"/>
</dbReference>
<evidence type="ECO:0000313" key="5">
    <source>
        <dbReference type="Proteomes" id="UP001610104"/>
    </source>
</evidence>
<reference evidence="4 5" key="1">
    <citation type="submission" date="2024-02" db="EMBL/GenBank/DDBJ databases">
        <title>A Gaetbulibacter species isolated from tidal flats and genomic insights of their niches.</title>
        <authorList>
            <person name="Ye Y."/>
        </authorList>
    </citation>
    <scope>NUCLEOTIDE SEQUENCE [LARGE SCALE GENOMIC DNA]</scope>
    <source>
        <strain evidence="4 5">KEM-8</strain>
    </source>
</reference>
<dbReference type="InterPro" id="IPR015943">
    <property type="entry name" value="WD40/YVTN_repeat-like_dom_sf"/>
</dbReference>
<dbReference type="InterPro" id="IPR026444">
    <property type="entry name" value="Secre_tail"/>
</dbReference>
<dbReference type="Proteomes" id="UP001610104">
    <property type="component" value="Unassembled WGS sequence"/>
</dbReference>
<proteinExistence type="predicted"/>